<proteinExistence type="inferred from homology"/>
<keyword evidence="10" id="KW-1185">Reference proteome</keyword>
<keyword evidence="2 7" id="KW-0819">tRNA processing</keyword>
<dbReference type="HAMAP" id="MF_00227">
    <property type="entry name" value="RNase_P"/>
    <property type="match status" value="1"/>
</dbReference>
<dbReference type="InterPro" id="IPR000100">
    <property type="entry name" value="RNase_P"/>
</dbReference>
<protein>
    <recommendedName>
        <fullName evidence="7 8">Ribonuclease P protein component</fullName>
        <shortName evidence="7">RNase P protein</shortName>
        <shortName evidence="7">RNaseP protein</shortName>
        <ecNumber evidence="7 8">3.1.26.5</ecNumber>
    </recommendedName>
    <alternativeName>
        <fullName evidence="7">Protein C5</fullName>
    </alternativeName>
</protein>
<dbReference type="PROSITE" id="PS00648">
    <property type="entry name" value="RIBONUCLEASE_P"/>
    <property type="match status" value="1"/>
</dbReference>
<dbReference type="EMBL" id="NRJH01000052">
    <property type="protein sequence ID" value="RIY31861.1"/>
    <property type="molecule type" value="Genomic_DNA"/>
</dbReference>
<evidence type="ECO:0000256" key="7">
    <source>
        <dbReference type="HAMAP-Rule" id="MF_00227"/>
    </source>
</evidence>
<comment type="catalytic activity">
    <reaction evidence="7">
        <text>Endonucleolytic cleavage of RNA, removing 5'-extranucleotides from tRNA precursor.</text>
        <dbReference type="EC" id="3.1.26.5"/>
    </reaction>
</comment>
<evidence type="ECO:0000256" key="2">
    <source>
        <dbReference type="ARBA" id="ARBA00022694"/>
    </source>
</evidence>
<dbReference type="Pfam" id="PF00825">
    <property type="entry name" value="Ribonuclease_P"/>
    <property type="match status" value="1"/>
</dbReference>
<dbReference type="PANTHER" id="PTHR33992">
    <property type="entry name" value="RIBONUCLEASE P PROTEIN COMPONENT"/>
    <property type="match status" value="1"/>
</dbReference>
<dbReference type="SUPFAM" id="SSF54211">
    <property type="entry name" value="Ribosomal protein S5 domain 2-like"/>
    <property type="match status" value="1"/>
</dbReference>
<evidence type="ECO:0000256" key="5">
    <source>
        <dbReference type="ARBA" id="ARBA00022801"/>
    </source>
</evidence>
<comment type="similarity">
    <text evidence="7">Belongs to the RnpA family.</text>
</comment>
<dbReference type="GO" id="GO:0004526">
    <property type="term" value="F:ribonuclease P activity"/>
    <property type="evidence" value="ECO:0007669"/>
    <property type="project" value="UniProtKB-UniRule"/>
</dbReference>
<dbReference type="Gene3D" id="3.30.230.10">
    <property type="match status" value="1"/>
</dbReference>
<evidence type="ECO:0000256" key="3">
    <source>
        <dbReference type="ARBA" id="ARBA00022722"/>
    </source>
</evidence>
<accession>A0A3A1Y336</accession>
<keyword evidence="3 7" id="KW-0540">Nuclease</keyword>
<evidence type="ECO:0000256" key="6">
    <source>
        <dbReference type="ARBA" id="ARBA00022884"/>
    </source>
</evidence>
<dbReference type="EC" id="3.1.26.5" evidence="7 8"/>
<dbReference type="GO" id="GO:0042781">
    <property type="term" value="F:3'-tRNA processing endoribonuclease activity"/>
    <property type="evidence" value="ECO:0007669"/>
    <property type="project" value="TreeGrafter"/>
</dbReference>
<gene>
    <name evidence="7 9" type="primary">rnpA</name>
    <name evidence="9" type="ORF">CJP74_06150</name>
</gene>
<dbReference type="GO" id="GO:0030677">
    <property type="term" value="C:ribonuclease P complex"/>
    <property type="evidence" value="ECO:0007669"/>
    <property type="project" value="TreeGrafter"/>
</dbReference>
<dbReference type="OrthoDB" id="9796422at2"/>
<dbReference type="GO" id="GO:0000049">
    <property type="term" value="F:tRNA binding"/>
    <property type="evidence" value="ECO:0007669"/>
    <property type="project" value="UniProtKB-UniRule"/>
</dbReference>
<keyword evidence="4 7" id="KW-0255">Endonuclease</keyword>
<evidence type="ECO:0000256" key="4">
    <source>
        <dbReference type="ARBA" id="ARBA00022759"/>
    </source>
</evidence>
<evidence type="ECO:0000313" key="9">
    <source>
        <dbReference type="EMBL" id="RIY31861.1"/>
    </source>
</evidence>
<comment type="function">
    <text evidence="1 7">RNaseP catalyzes the removal of the 5'-leader sequence from pre-tRNA to produce the mature 5'-terminus. It can also cleave other RNA substrates such as 4.5S RNA. The protein component plays an auxiliary but essential role in vivo by binding to the 5'-leader sequence and broadening the substrate specificity of the ribozyme.</text>
</comment>
<sequence length="146" mass="17104">MKNGIKDVSLISFFLHQILANIVLQEKKSLKFTKSQRLLTAFDYQEVFTKQTFCYKTHSFTLLAKENSCNHPRLGIVVSKRNAKLATQRNRIKRIIRESFRINQHLLPGVDLVILSKPALNNVDNKDFFHNMVQCYQKLVNFYSKK</sequence>
<organism evidence="9 10">
    <name type="scientific">Psittacicella melopsittaci</name>
    <dbReference type="NCBI Taxonomy" id="2028576"/>
    <lineage>
        <taxon>Bacteria</taxon>
        <taxon>Pseudomonadati</taxon>
        <taxon>Pseudomonadota</taxon>
        <taxon>Gammaproteobacteria</taxon>
        <taxon>Pasteurellales</taxon>
        <taxon>Psittacicellaceae</taxon>
        <taxon>Psittacicella</taxon>
    </lineage>
</organism>
<evidence type="ECO:0000256" key="1">
    <source>
        <dbReference type="ARBA" id="ARBA00002663"/>
    </source>
</evidence>
<name>A0A3A1Y336_9GAMM</name>
<evidence type="ECO:0000313" key="10">
    <source>
        <dbReference type="Proteomes" id="UP000266258"/>
    </source>
</evidence>
<dbReference type="InterPro" id="IPR014721">
    <property type="entry name" value="Ribsml_uS5_D2-typ_fold_subgr"/>
</dbReference>
<dbReference type="PANTHER" id="PTHR33992:SF1">
    <property type="entry name" value="RIBONUCLEASE P PROTEIN COMPONENT"/>
    <property type="match status" value="1"/>
</dbReference>
<dbReference type="NCBIfam" id="TIGR00188">
    <property type="entry name" value="rnpA"/>
    <property type="match status" value="1"/>
</dbReference>
<dbReference type="GO" id="GO:0001682">
    <property type="term" value="P:tRNA 5'-leader removal"/>
    <property type="evidence" value="ECO:0007669"/>
    <property type="project" value="UniProtKB-UniRule"/>
</dbReference>
<dbReference type="InterPro" id="IPR020539">
    <property type="entry name" value="RNase_P_CS"/>
</dbReference>
<evidence type="ECO:0000256" key="8">
    <source>
        <dbReference type="NCBIfam" id="TIGR00188"/>
    </source>
</evidence>
<dbReference type="AlphaFoldDB" id="A0A3A1Y336"/>
<dbReference type="InterPro" id="IPR020568">
    <property type="entry name" value="Ribosomal_Su5_D2-typ_SF"/>
</dbReference>
<comment type="caution">
    <text evidence="9">The sequence shown here is derived from an EMBL/GenBank/DDBJ whole genome shotgun (WGS) entry which is preliminary data.</text>
</comment>
<keyword evidence="6 7" id="KW-0694">RNA-binding</keyword>
<keyword evidence="5 7" id="KW-0378">Hydrolase</keyword>
<comment type="subunit">
    <text evidence="7">Consists of a catalytic RNA component (M1 or rnpB) and a protein subunit.</text>
</comment>
<dbReference type="Proteomes" id="UP000266258">
    <property type="component" value="Unassembled WGS sequence"/>
</dbReference>
<reference evidence="9 10" key="1">
    <citation type="submission" date="2017-08" db="EMBL/GenBank/DDBJ databases">
        <title>Reclassification of Bisgaard taxon 37 and 44.</title>
        <authorList>
            <person name="Christensen H."/>
        </authorList>
    </citation>
    <scope>NUCLEOTIDE SEQUENCE [LARGE SCALE GENOMIC DNA]</scope>
    <source>
        <strain evidence="9 10">B96_4</strain>
    </source>
</reference>